<proteinExistence type="predicted"/>
<feature type="coiled-coil region" evidence="1">
    <location>
        <begin position="40"/>
        <end position="81"/>
    </location>
</feature>
<comment type="caution">
    <text evidence="2">The sequence shown here is derived from an EMBL/GenBank/DDBJ whole genome shotgun (WGS) entry which is preliminary data.</text>
</comment>
<evidence type="ECO:0000313" key="2">
    <source>
        <dbReference type="EMBL" id="OBZ80239.1"/>
    </source>
</evidence>
<keyword evidence="1" id="KW-0175">Coiled coil</keyword>
<keyword evidence="3" id="KW-1185">Reference proteome</keyword>
<name>A0A1C7MUU0_9FUNG</name>
<evidence type="ECO:0000313" key="3">
    <source>
        <dbReference type="Proteomes" id="UP000093000"/>
    </source>
</evidence>
<gene>
    <name evidence="2" type="ORF">A0J61_11712</name>
</gene>
<dbReference type="EMBL" id="LUGH01002375">
    <property type="protein sequence ID" value="OBZ80239.1"/>
    <property type="molecule type" value="Genomic_DNA"/>
</dbReference>
<feature type="non-terminal residue" evidence="2">
    <location>
        <position position="171"/>
    </location>
</feature>
<organism evidence="2 3">
    <name type="scientific">Choanephora cucurbitarum</name>
    <dbReference type="NCBI Taxonomy" id="101091"/>
    <lineage>
        <taxon>Eukaryota</taxon>
        <taxon>Fungi</taxon>
        <taxon>Fungi incertae sedis</taxon>
        <taxon>Mucoromycota</taxon>
        <taxon>Mucoromycotina</taxon>
        <taxon>Mucoromycetes</taxon>
        <taxon>Mucorales</taxon>
        <taxon>Mucorineae</taxon>
        <taxon>Choanephoraceae</taxon>
        <taxon>Choanephoroideae</taxon>
        <taxon>Choanephora</taxon>
    </lineage>
</organism>
<sequence length="171" mass="19802">MSHFTGTNNTYNVSSNKGISSVRTTTRLPTARSSVSDRRIANLEAAVTQLTREREEDRAEILALKRKNEELDAKLKKQRENNKLFGFPGSENELESLRQIIKRIEKKHVGADGWDLSETLMRRPTNNKKVKAIIDDFYVDTEVLILTRNYVWLREDMQAFVKSKLTQRFKG</sequence>
<reference evidence="2 3" key="1">
    <citation type="submission" date="2016-03" db="EMBL/GenBank/DDBJ databases">
        <title>Choanephora cucurbitarum.</title>
        <authorList>
            <person name="Min B."/>
            <person name="Park H."/>
            <person name="Park J.-H."/>
            <person name="Shin H.-D."/>
            <person name="Choi I.-G."/>
        </authorList>
    </citation>
    <scope>NUCLEOTIDE SEQUENCE [LARGE SCALE GENOMIC DNA]</scope>
    <source>
        <strain evidence="2 3">KUS-F28377</strain>
    </source>
</reference>
<accession>A0A1C7MUU0</accession>
<evidence type="ECO:0000256" key="1">
    <source>
        <dbReference type="SAM" id="Coils"/>
    </source>
</evidence>
<protein>
    <submittedName>
        <fullName evidence="2">Uncharacterized protein</fullName>
    </submittedName>
</protein>
<dbReference type="InParanoid" id="A0A1C7MUU0"/>
<dbReference type="AlphaFoldDB" id="A0A1C7MUU0"/>
<dbReference type="Proteomes" id="UP000093000">
    <property type="component" value="Unassembled WGS sequence"/>
</dbReference>